<dbReference type="SUPFAM" id="SSF52540">
    <property type="entry name" value="P-loop containing nucleoside triphosphate hydrolases"/>
    <property type="match status" value="1"/>
</dbReference>
<dbReference type="Pfam" id="PF08707">
    <property type="entry name" value="PriCT_2"/>
    <property type="match status" value="1"/>
</dbReference>
<dbReference type="InterPro" id="IPR027417">
    <property type="entry name" value="P-loop_NTPase"/>
</dbReference>
<proteinExistence type="predicted"/>
<evidence type="ECO:0000313" key="2">
    <source>
        <dbReference type="EMBL" id="AHF24207.1"/>
    </source>
</evidence>
<feature type="domain" description="Primase C-terminal 2" evidence="1">
    <location>
        <begin position="14"/>
        <end position="85"/>
    </location>
</feature>
<sequence>MRRKEGCPVNNIISALNYLNCSEMDHADWIKVGMALKSEGYDVSVWDEWSSKDSARYHPGECARRWRSFQGSNAPVTGASIVKLAQDRGWTPFSGADGVMDWNDVLEYDGDGSDPDPQEPARKGTEDLILYLQTLYEPGDYVGYVTNDAWQTDDGKWVPSKGVYYRTAEELITSLHRYPDDLGATVGDWKPEAGAWIRFNALDGEGVRNDNVVSFKFALVESDAMPIDEQISMYRKLELPIAALVHSGHKSVHAIVRVDAANHDEYRKRVTFLYDFLASRGVKVDTQNRNPSRLSRMPGVTRNGQVQKLLGVNIGRTSWLDWMDYVDGETDELPPMRTLDSYEDSELALPEELIKGILRQGHKMLISGSSKAGKSFLLMELCIAIAEGRNWLGFPCRQGKVLYVNLEIDPASCINRFLKIYEALGFKPAHADNILVWNLRGRAVPMDQLVPRLVRRVQGKDLSAIVIDPIYKVITGDENSASDMAAFCNQFDKICAETACSVIYCHHHSKGAQGAKRAMDRASGSGVFARDPDAQLDMIELELSDDVRNWEAKKGATAWRLESSLREFENIVPVNFWFEYPIHRLDDGKSLTAMPTQGSLEAGRIKNKHSKSTDTAEEEFRTAFLAVNFDGSGASVADIAAYMGLAERTVRDRIKKMDGAFTLDKGMVRCATETADLGPDI</sequence>
<organism evidence="2">
    <name type="scientific">uncultured bacterium Contig160</name>
    <dbReference type="NCBI Taxonomy" id="1393469"/>
    <lineage>
        <taxon>Bacteria</taxon>
        <taxon>environmental samples</taxon>
    </lineage>
</organism>
<dbReference type="Gene3D" id="3.40.50.300">
    <property type="entry name" value="P-loop containing nucleotide triphosphate hydrolases"/>
    <property type="match status" value="1"/>
</dbReference>
<dbReference type="InterPro" id="IPR038724">
    <property type="entry name" value="RepA"/>
</dbReference>
<protein>
    <recommendedName>
        <fullName evidence="1">Primase C-terminal 2 domain-containing protein</fullName>
    </recommendedName>
</protein>
<dbReference type="GO" id="GO:0016817">
    <property type="term" value="F:hydrolase activity, acting on acid anhydrides"/>
    <property type="evidence" value="ECO:0007669"/>
    <property type="project" value="InterPro"/>
</dbReference>
<dbReference type="AlphaFoldDB" id="W0FN24"/>
<reference evidence="2" key="1">
    <citation type="journal article" date="2013" name="PLoS ONE">
        <title>Metagenomic insights into the carbohydrate-active enzymes carried by the microorganisms adhering to solid digesta in the rumen of cows.</title>
        <authorList>
            <person name="Wang L."/>
            <person name="Hatem A."/>
            <person name="Catalyurek U.V."/>
            <person name="Morrison M."/>
            <person name="Yu Z."/>
        </authorList>
    </citation>
    <scope>NUCLEOTIDE SEQUENCE</scope>
</reference>
<dbReference type="Pfam" id="PF13481">
    <property type="entry name" value="AAA_25"/>
    <property type="match status" value="1"/>
</dbReference>
<accession>W0FN24</accession>
<name>W0FN24_9BACT</name>
<evidence type="ECO:0000259" key="1">
    <source>
        <dbReference type="Pfam" id="PF08707"/>
    </source>
</evidence>
<dbReference type="CDD" id="cd01125">
    <property type="entry name" value="RepA_RSF1010_like"/>
    <property type="match status" value="1"/>
</dbReference>
<dbReference type="EMBL" id="KC246787">
    <property type="protein sequence ID" value="AHF24207.1"/>
    <property type="molecule type" value="Genomic_DNA"/>
</dbReference>
<dbReference type="InterPro" id="IPR014819">
    <property type="entry name" value="PriCT_2"/>
</dbReference>